<keyword evidence="3" id="KW-1185">Reference proteome</keyword>
<dbReference type="PANTHER" id="PTHR38595">
    <property type="entry name" value="CYTOPLASMIC PROTEIN-RELATED"/>
    <property type="match status" value="1"/>
</dbReference>
<comment type="caution">
    <text evidence="2">The sequence shown here is derived from an EMBL/GenBank/DDBJ whole genome shotgun (WGS) entry which is preliminary data.</text>
</comment>
<reference evidence="2 3" key="1">
    <citation type="submission" date="2023-10" db="EMBL/GenBank/DDBJ databases">
        <title>Noviherbaspirillum sp. CPCC 100848 genome assembly.</title>
        <authorList>
            <person name="Li X.Y."/>
            <person name="Fang X.M."/>
        </authorList>
    </citation>
    <scope>NUCLEOTIDE SEQUENCE [LARGE SCALE GENOMIC DNA]</scope>
    <source>
        <strain evidence="2 3">CPCC 100848</strain>
    </source>
</reference>
<sequence>MNESIFAKAKYRPSLLERLADHDPRCSNETDALRRITADAMKDSVASDLEALLNSRCAMSEQVFKRYPESLKSICSYGMGDFVGRSLANPSDRNHICRSLERTIAIHEPRLKQVNIALEPDSRTTNRLRFTIHALLIAHPAMEPVHFDALLHPATLNYAVSRSARPSIQSVT</sequence>
<accession>A0ABU6J7U9</accession>
<dbReference type="Proteomes" id="UP001352263">
    <property type="component" value="Unassembled WGS sequence"/>
</dbReference>
<dbReference type="EMBL" id="JAWIIV010000006">
    <property type="protein sequence ID" value="MEC4719367.1"/>
    <property type="molecule type" value="Genomic_DNA"/>
</dbReference>
<dbReference type="InterPro" id="IPR017737">
    <property type="entry name" value="TssE1-like"/>
</dbReference>
<dbReference type="Gene3D" id="3.10.450.40">
    <property type="match status" value="1"/>
</dbReference>
<dbReference type="NCBIfam" id="TIGR03357">
    <property type="entry name" value="VI_zyme"/>
    <property type="match status" value="1"/>
</dbReference>
<dbReference type="Pfam" id="PF04965">
    <property type="entry name" value="GPW_gp25"/>
    <property type="match status" value="1"/>
</dbReference>
<name>A0ABU6J7U9_9BURK</name>
<evidence type="ECO:0000259" key="1">
    <source>
        <dbReference type="Pfam" id="PF04965"/>
    </source>
</evidence>
<dbReference type="InterPro" id="IPR007048">
    <property type="entry name" value="IraD/Gp25-like"/>
</dbReference>
<feature type="domain" description="IraD/Gp25-like" evidence="1">
    <location>
        <begin position="41"/>
        <end position="140"/>
    </location>
</feature>
<evidence type="ECO:0000313" key="2">
    <source>
        <dbReference type="EMBL" id="MEC4719367.1"/>
    </source>
</evidence>
<gene>
    <name evidence="2" type="primary">tssE</name>
    <name evidence="2" type="ORF">RY831_09415</name>
</gene>
<dbReference type="InterPro" id="IPR053176">
    <property type="entry name" value="T6SS_TssE1-like"/>
</dbReference>
<evidence type="ECO:0000313" key="3">
    <source>
        <dbReference type="Proteomes" id="UP001352263"/>
    </source>
</evidence>
<dbReference type="PANTHER" id="PTHR38595:SF1">
    <property type="entry name" value="TYPE VI SECRETION SYSTEM COMPONENT TSSE1"/>
    <property type="match status" value="1"/>
</dbReference>
<protein>
    <submittedName>
        <fullName evidence="2">Type VI secretion system baseplate subunit TssE</fullName>
    </submittedName>
</protein>
<organism evidence="2 3">
    <name type="scientific">Noviherbaspirillum album</name>
    <dbReference type="NCBI Taxonomy" id="3080276"/>
    <lineage>
        <taxon>Bacteria</taxon>
        <taxon>Pseudomonadati</taxon>
        <taxon>Pseudomonadota</taxon>
        <taxon>Betaproteobacteria</taxon>
        <taxon>Burkholderiales</taxon>
        <taxon>Oxalobacteraceae</taxon>
        <taxon>Noviherbaspirillum</taxon>
    </lineage>
</organism>
<dbReference type="RefSeq" id="WP_326506085.1">
    <property type="nucleotide sequence ID" value="NZ_JAWIIV010000006.1"/>
</dbReference>
<proteinExistence type="predicted"/>
<dbReference type="SUPFAM" id="SSF160719">
    <property type="entry name" value="gpW/gp25-like"/>
    <property type="match status" value="1"/>
</dbReference>